<evidence type="ECO:0000256" key="1">
    <source>
        <dbReference type="SAM" id="MobiDB-lite"/>
    </source>
</evidence>
<feature type="region of interest" description="Disordered" evidence="1">
    <location>
        <begin position="44"/>
        <end position="73"/>
    </location>
</feature>
<accession>A0A0A9DFX3</accession>
<protein>
    <submittedName>
        <fullName evidence="2">Uncharacterized protein</fullName>
    </submittedName>
</protein>
<dbReference type="AlphaFoldDB" id="A0A0A9DFX3"/>
<proteinExistence type="predicted"/>
<reference evidence="2" key="1">
    <citation type="submission" date="2014-09" db="EMBL/GenBank/DDBJ databases">
        <authorList>
            <person name="Magalhaes I.L.F."/>
            <person name="Oliveira U."/>
            <person name="Santos F.R."/>
            <person name="Vidigal T.H.D.A."/>
            <person name="Brescovit A.D."/>
            <person name="Santos A.J."/>
        </authorList>
    </citation>
    <scope>NUCLEOTIDE SEQUENCE</scope>
    <source>
        <tissue evidence="2">Shoot tissue taken approximately 20 cm above the soil surface</tissue>
    </source>
</reference>
<dbReference type="EMBL" id="GBRH01213360">
    <property type="protein sequence ID" value="JAD84535.1"/>
    <property type="molecule type" value="Transcribed_RNA"/>
</dbReference>
<evidence type="ECO:0000313" key="2">
    <source>
        <dbReference type="EMBL" id="JAD84535.1"/>
    </source>
</evidence>
<name>A0A0A9DFX3_ARUDO</name>
<reference evidence="2" key="2">
    <citation type="journal article" date="2015" name="Data Brief">
        <title>Shoot transcriptome of the giant reed, Arundo donax.</title>
        <authorList>
            <person name="Barrero R.A."/>
            <person name="Guerrero F.D."/>
            <person name="Moolhuijzen P."/>
            <person name="Goolsby J.A."/>
            <person name="Tidwell J."/>
            <person name="Bellgard S.E."/>
            <person name="Bellgard M.I."/>
        </authorList>
    </citation>
    <scope>NUCLEOTIDE SEQUENCE</scope>
    <source>
        <tissue evidence="2">Shoot tissue taken approximately 20 cm above the soil surface</tissue>
    </source>
</reference>
<organism evidence="2">
    <name type="scientific">Arundo donax</name>
    <name type="common">Giant reed</name>
    <name type="synonym">Donax arundinaceus</name>
    <dbReference type="NCBI Taxonomy" id="35708"/>
    <lineage>
        <taxon>Eukaryota</taxon>
        <taxon>Viridiplantae</taxon>
        <taxon>Streptophyta</taxon>
        <taxon>Embryophyta</taxon>
        <taxon>Tracheophyta</taxon>
        <taxon>Spermatophyta</taxon>
        <taxon>Magnoliopsida</taxon>
        <taxon>Liliopsida</taxon>
        <taxon>Poales</taxon>
        <taxon>Poaceae</taxon>
        <taxon>PACMAD clade</taxon>
        <taxon>Arundinoideae</taxon>
        <taxon>Arundineae</taxon>
        <taxon>Arundo</taxon>
    </lineage>
</organism>
<sequence length="73" mass="7212">MTAGPATQPSCAMAHPSDSTPDPITAVMMCALAVHIVPVRFGRPSSSKHLSAAPWPSSAAHTSMAGAGATAVG</sequence>